<comment type="caution">
    <text evidence="2">The sequence shown here is derived from an EMBL/GenBank/DDBJ whole genome shotgun (WGS) entry which is preliminary data.</text>
</comment>
<feature type="region of interest" description="Disordered" evidence="1">
    <location>
        <begin position="403"/>
        <end position="477"/>
    </location>
</feature>
<name>A0A9P1CRL7_9DINO</name>
<reference evidence="3 4" key="2">
    <citation type="submission" date="2024-05" db="EMBL/GenBank/DDBJ databases">
        <authorList>
            <person name="Chen Y."/>
            <person name="Shah S."/>
            <person name="Dougan E. K."/>
            <person name="Thang M."/>
            <person name="Chan C."/>
        </authorList>
    </citation>
    <scope>NUCLEOTIDE SEQUENCE [LARGE SCALE GENOMIC DNA]</scope>
</reference>
<dbReference type="Proteomes" id="UP001152797">
    <property type="component" value="Unassembled WGS sequence"/>
</dbReference>
<protein>
    <submittedName>
        <fullName evidence="3">Pentatricopeptide repeat-containing protein, chloroplastic</fullName>
    </submittedName>
</protein>
<sequence>MAPLTPLQTPGKGVSGVKELGIFKTFCQVKSCNAEMMKQPSKLLQLCPKHSLARDGLMKQAQRKGKETAETIQLLERENPIEMLGHIENFTQTCPAPGKGKRQLEWDFGRLRRHRTSGIRDETSSTKRPLCQEDFVEYYTTKDHGISQEVEDVCKRPTGQLIQAQLEKAQSSVLGDEFESEAAVVRLESIRGDGSTTFLAQPDPKAKSKAKAASQPKRRAASANNPLLAASQARQRSTALYFETERLLQRAIKEAEFVFEVTAPKVLGSEEAVQNDATLELLRNRYDLVHVASDPNAKGDKADKACEVMFNLACQDPYLKDCRSTLMADPKACHTLGVAKYMRQFVFDMQPTREHVELCATAHRNALELLKKIAGCCLTESTSWVANIQALIKAKQDEEKALEREKAKENKKAAAAAKRSEEKAARAAAAEAKKKAKAAKSAEEGAGADAAEPTVLEAPKKSKRNRNRAGQQELEETDPDLFKTMFKFSIGAMATLEDVPKFLQQIAEAPQAACLARLQRGTFKKEDPGLNPKDCNSMQKVLVQQGQEFAEKLKKTFQNPSCAWDARSTSITDGPAAMLAMDDALAMEIQKYQEGHRQLNINVGVLDRTHLATEVYDAVKRRTKSHDMAAKEANRIAGVAWVGIKCGGVYTGTLPVPIGSFLFQAEGQRMVAIVPCMECLGLMQRQAGEGVSEIPDDLTADMAPQLMQDIVQFLLEASGSFVEQFMPACFRYGYVQPGDILYVPGGSLLIEKAVVDDNIVLRVPSPLISTSMVDSVIFACSTTSAQCLVGFSMF</sequence>
<dbReference type="EMBL" id="CAMXCT030002179">
    <property type="protein sequence ID" value="CAL4783547.1"/>
    <property type="molecule type" value="Genomic_DNA"/>
</dbReference>
<reference evidence="2" key="1">
    <citation type="submission" date="2022-10" db="EMBL/GenBank/DDBJ databases">
        <authorList>
            <person name="Chen Y."/>
            <person name="Dougan E. K."/>
            <person name="Chan C."/>
            <person name="Rhodes N."/>
            <person name="Thang M."/>
        </authorList>
    </citation>
    <scope>NUCLEOTIDE SEQUENCE</scope>
</reference>
<dbReference type="EMBL" id="CAMXCT020002179">
    <property type="protein sequence ID" value="CAL1149610.1"/>
    <property type="molecule type" value="Genomic_DNA"/>
</dbReference>
<evidence type="ECO:0000313" key="4">
    <source>
        <dbReference type="Proteomes" id="UP001152797"/>
    </source>
</evidence>
<gene>
    <name evidence="2" type="ORF">C1SCF055_LOCUS22730</name>
</gene>
<keyword evidence="4" id="KW-1185">Reference proteome</keyword>
<feature type="compositionally biased region" description="Basic and acidic residues" evidence="1">
    <location>
        <begin position="403"/>
        <end position="425"/>
    </location>
</feature>
<dbReference type="AlphaFoldDB" id="A0A9P1CRL7"/>
<evidence type="ECO:0000256" key="1">
    <source>
        <dbReference type="SAM" id="MobiDB-lite"/>
    </source>
</evidence>
<evidence type="ECO:0000313" key="3">
    <source>
        <dbReference type="EMBL" id="CAL4783547.1"/>
    </source>
</evidence>
<proteinExistence type="predicted"/>
<feature type="region of interest" description="Disordered" evidence="1">
    <location>
        <begin position="195"/>
        <end position="230"/>
    </location>
</feature>
<organism evidence="2">
    <name type="scientific">Cladocopium goreaui</name>
    <dbReference type="NCBI Taxonomy" id="2562237"/>
    <lineage>
        <taxon>Eukaryota</taxon>
        <taxon>Sar</taxon>
        <taxon>Alveolata</taxon>
        <taxon>Dinophyceae</taxon>
        <taxon>Suessiales</taxon>
        <taxon>Symbiodiniaceae</taxon>
        <taxon>Cladocopium</taxon>
    </lineage>
</organism>
<feature type="compositionally biased region" description="Low complexity" evidence="1">
    <location>
        <begin position="211"/>
        <end position="230"/>
    </location>
</feature>
<accession>A0A9P1CRL7</accession>
<evidence type="ECO:0000313" key="2">
    <source>
        <dbReference type="EMBL" id="CAI3996235.1"/>
    </source>
</evidence>
<dbReference type="EMBL" id="CAMXCT010002179">
    <property type="protein sequence ID" value="CAI3996235.1"/>
    <property type="molecule type" value="Genomic_DNA"/>
</dbReference>